<comment type="subcellular location">
    <subcellularLocation>
        <location evidence="1">Membrane</location>
        <topology evidence="1">Lipid-anchor</topology>
    </subcellularLocation>
</comment>
<name>A0AB94IVW4_9BACT</name>
<dbReference type="PANTHER" id="PTHR30429:SF1">
    <property type="entry name" value="D-METHIONINE-BINDING LIPOPROTEIN METQ-RELATED"/>
    <property type="match status" value="1"/>
</dbReference>
<dbReference type="SUPFAM" id="SSF53850">
    <property type="entry name" value="Periplasmic binding protein-like II"/>
    <property type="match status" value="1"/>
</dbReference>
<organism evidence="8 9">
    <name type="scientific">Fretibacterium fastidiosum</name>
    <dbReference type="NCBI Taxonomy" id="651822"/>
    <lineage>
        <taxon>Bacteria</taxon>
        <taxon>Thermotogati</taxon>
        <taxon>Synergistota</taxon>
        <taxon>Synergistia</taxon>
        <taxon>Synergistales</taxon>
        <taxon>Aminobacteriaceae</taxon>
        <taxon>Fretibacterium</taxon>
    </lineage>
</organism>
<keyword evidence="4" id="KW-0472">Membrane</keyword>
<evidence type="ECO:0000313" key="8">
    <source>
        <dbReference type="EMBL" id="CBL27900.1"/>
    </source>
</evidence>
<feature type="signal peptide" evidence="7">
    <location>
        <begin position="1"/>
        <end position="23"/>
    </location>
</feature>
<dbReference type="GO" id="GO:0016020">
    <property type="term" value="C:membrane"/>
    <property type="evidence" value="ECO:0007669"/>
    <property type="project" value="UniProtKB-SubCell"/>
</dbReference>
<protein>
    <submittedName>
        <fullName evidence="8">ABC-type metal ion transport system, periplasmic component/surface antigen</fullName>
    </submittedName>
</protein>
<sequence length="276" mass="30058">MKRVFFAGAILVAFLGLTGAATAAQTVKLGVVGSLYEDMWAPAKEELAKEGIDLELVHFSDYVTPNRALSDGEIDLDGFQHDIYLQNEIKEYGYRLTTVGSTFIIPLNLYSRKVKSVADLKDGDVIAIPNDPTNGGRALKVLAAAGIVRLKDGASFSPTKEDIEEYKVKVEISEMAANTIPSVLPDVAAAIINCGYAMDFGLTAEDVLFNDTSVSDREYWNIIVARTADLEDPAKVELFRRIVKAFQSPATKAVFDGKFGGQFLPAGWGEDLLKRP</sequence>
<keyword evidence="3 7" id="KW-0732">Signal</keyword>
<evidence type="ECO:0000256" key="2">
    <source>
        <dbReference type="ARBA" id="ARBA00008973"/>
    </source>
</evidence>
<evidence type="ECO:0000256" key="7">
    <source>
        <dbReference type="SAM" id="SignalP"/>
    </source>
</evidence>
<evidence type="ECO:0000256" key="3">
    <source>
        <dbReference type="ARBA" id="ARBA00022729"/>
    </source>
</evidence>
<evidence type="ECO:0000256" key="6">
    <source>
        <dbReference type="ARBA" id="ARBA00023288"/>
    </source>
</evidence>
<feature type="chain" id="PRO_5044491328" evidence="7">
    <location>
        <begin position="24"/>
        <end position="276"/>
    </location>
</feature>
<evidence type="ECO:0000256" key="1">
    <source>
        <dbReference type="ARBA" id="ARBA00004635"/>
    </source>
</evidence>
<dbReference type="PANTHER" id="PTHR30429">
    <property type="entry name" value="D-METHIONINE-BINDING LIPOPROTEIN METQ"/>
    <property type="match status" value="1"/>
</dbReference>
<accession>A0AB94IVW4</accession>
<dbReference type="EMBL" id="FP929056">
    <property type="protein sequence ID" value="CBL27900.1"/>
    <property type="molecule type" value="Genomic_DNA"/>
</dbReference>
<gene>
    <name evidence="8" type="ORF">SY1_04690</name>
</gene>
<reference evidence="9" key="1">
    <citation type="submission" date="2010-03" db="EMBL/GenBank/DDBJ databases">
        <title>The genome sequence of Synergistetes sp. SGP1.</title>
        <authorList>
            <consortium name="metaHIT consortium -- http://www.metahit.eu/"/>
            <person name="Pajon A."/>
            <person name="Turner K."/>
            <person name="Parkhill J."/>
            <person name="Wade W."/>
            <person name="Vartoukian S."/>
        </authorList>
    </citation>
    <scope>NUCLEOTIDE SEQUENCE [LARGE SCALE GENOMIC DNA]</scope>
    <source>
        <strain evidence="9">SGP1</strain>
    </source>
</reference>
<dbReference type="RefSeq" id="WP_015556047.1">
    <property type="nucleotide sequence ID" value="NC_021038.1"/>
</dbReference>
<dbReference type="InterPro" id="IPR004872">
    <property type="entry name" value="Lipoprotein_NlpA"/>
</dbReference>
<dbReference type="Proteomes" id="UP000008957">
    <property type="component" value="Chromosome"/>
</dbReference>
<evidence type="ECO:0000256" key="4">
    <source>
        <dbReference type="ARBA" id="ARBA00023136"/>
    </source>
</evidence>
<dbReference type="AlphaFoldDB" id="A0AB94IVW4"/>
<evidence type="ECO:0000313" key="9">
    <source>
        <dbReference type="Proteomes" id="UP000008957"/>
    </source>
</evidence>
<evidence type="ECO:0000256" key="5">
    <source>
        <dbReference type="ARBA" id="ARBA00023139"/>
    </source>
</evidence>
<proteinExistence type="inferred from homology"/>
<keyword evidence="6" id="KW-0449">Lipoprotein</keyword>
<reference evidence="8 9" key="2">
    <citation type="submission" date="2010-03" db="EMBL/GenBank/DDBJ databases">
        <authorList>
            <person name="Pajon A."/>
        </authorList>
    </citation>
    <scope>NUCLEOTIDE SEQUENCE [LARGE SCALE GENOMIC DNA]</scope>
    <source>
        <strain evidence="8 9">SGP1</strain>
    </source>
</reference>
<keyword evidence="5" id="KW-0564">Palmitate</keyword>
<dbReference type="KEGG" id="sbr:SY1_04690"/>
<dbReference type="Pfam" id="PF03180">
    <property type="entry name" value="Lipoprotein_9"/>
    <property type="match status" value="1"/>
</dbReference>
<dbReference type="Gene3D" id="3.40.190.10">
    <property type="entry name" value="Periplasmic binding protein-like II"/>
    <property type="match status" value="2"/>
</dbReference>
<comment type="similarity">
    <text evidence="2">Belongs to the NlpA lipoprotein family.</text>
</comment>
<keyword evidence="9" id="KW-1185">Reference proteome</keyword>